<proteinExistence type="predicted"/>
<accession>A0ACB8RD43</accession>
<name>A0ACB8RD43_9AGAM</name>
<protein>
    <submittedName>
        <fullName evidence="1">Uncharacterized protein</fullName>
    </submittedName>
</protein>
<reference evidence="1" key="1">
    <citation type="submission" date="2021-02" db="EMBL/GenBank/DDBJ databases">
        <authorList>
            <consortium name="DOE Joint Genome Institute"/>
            <person name="Ahrendt S."/>
            <person name="Looney B.P."/>
            <person name="Miyauchi S."/>
            <person name="Morin E."/>
            <person name="Drula E."/>
            <person name="Courty P.E."/>
            <person name="Chicoki N."/>
            <person name="Fauchery L."/>
            <person name="Kohler A."/>
            <person name="Kuo A."/>
            <person name="Labutti K."/>
            <person name="Pangilinan J."/>
            <person name="Lipzen A."/>
            <person name="Riley R."/>
            <person name="Andreopoulos W."/>
            <person name="He G."/>
            <person name="Johnson J."/>
            <person name="Barry K.W."/>
            <person name="Grigoriev I.V."/>
            <person name="Nagy L."/>
            <person name="Hibbett D."/>
            <person name="Henrissat B."/>
            <person name="Matheny P.B."/>
            <person name="Labbe J."/>
            <person name="Martin F."/>
        </authorList>
    </citation>
    <scope>NUCLEOTIDE SEQUENCE</scope>
    <source>
        <strain evidence="1">FP105234-sp</strain>
    </source>
</reference>
<gene>
    <name evidence="1" type="ORF">FA95DRAFT_1576141</name>
</gene>
<evidence type="ECO:0000313" key="1">
    <source>
        <dbReference type="EMBL" id="KAI0041792.1"/>
    </source>
</evidence>
<comment type="caution">
    <text evidence="1">The sequence shown here is derived from an EMBL/GenBank/DDBJ whole genome shotgun (WGS) entry which is preliminary data.</text>
</comment>
<dbReference type="Proteomes" id="UP000814033">
    <property type="component" value="Unassembled WGS sequence"/>
</dbReference>
<reference evidence="1" key="2">
    <citation type="journal article" date="2022" name="New Phytol.">
        <title>Evolutionary transition to the ectomycorrhizal habit in the genomes of a hyperdiverse lineage of mushroom-forming fungi.</title>
        <authorList>
            <person name="Looney B."/>
            <person name="Miyauchi S."/>
            <person name="Morin E."/>
            <person name="Drula E."/>
            <person name="Courty P.E."/>
            <person name="Kohler A."/>
            <person name="Kuo A."/>
            <person name="LaButti K."/>
            <person name="Pangilinan J."/>
            <person name="Lipzen A."/>
            <person name="Riley R."/>
            <person name="Andreopoulos W."/>
            <person name="He G."/>
            <person name="Johnson J."/>
            <person name="Nolan M."/>
            <person name="Tritt A."/>
            <person name="Barry K.W."/>
            <person name="Grigoriev I.V."/>
            <person name="Nagy L.G."/>
            <person name="Hibbett D."/>
            <person name="Henrissat B."/>
            <person name="Matheny P.B."/>
            <person name="Labbe J."/>
            <person name="Martin F.M."/>
        </authorList>
    </citation>
    <scope>NUCLEOTIDE SEQUENCE</scope>
    <source>
        <strain evidence="1">FP105234-sp</strain>
    </source>
</reference>
<dbReference type="EMBL" id="MU276101">
    <property type="protein sequence ID" value="KAI0041792.1"/>
    <property type="molecule type" value="Genomic_DNA"/>
</dbReference>
<sequence length="360" mass="39643">MGNTTSESTPPATVQQPSPQVHPLPPAYPSQDDYILSIYKSHASVTGCAVRNDAALRHLAQTHTDLAKVDPSVLTVALFNAMGYSNSVGSDAEFYPPPDFVIYLEFIEHMLPYSDSPRMKFKNKRTTPAASLSAAAYSFLERRHSKSPSFPRDLSESWPGRASQWPRPLKHTLRSAGALHSPEVGETQLAQHIFQALGLELVGPCPSPEFVILLEFVDAQITNPTLHSRKAPATSLVGAAYYLLFRRAGARAKLPHRENFYNVLGVKPSAGDERLLRLVEGHPDLTEAHPALLSVALYLSIGLNTDALPFRPDPEAVIQAEFLDDKRYCNPDRASPAKTLVDAAYYYLKRRCTEIPVAGE</sequence>
<organism evidence="1 2">
    <name type="scientific">Auriscalpium vulgare</name>
    <dbReference type="NCBI Taxonomy" id="40419"/>
    <lineage>
        <taxon>Eukaryota</taxon>
        <taxon>Fungi</taxon>
        <taxon>Dikarya</taxon>
        <taxon>Basidiomycota</taxon>
        <taxon>Agaricomycotina</taxon>
        <taxon>Agaricomycetes</taxon>
        <taxon>Russulales</taxon>
        <taxon>Auriscalpiaceae</taxon>
        <taxon>Auriscalpium</taxon>
    </lineage>
</organism>
<evidence type="ECO:0000313" key="2">
    <source>
        <dbReference type="Proteomes" id="UP000814033"/>
    </source>
</evidence>
<keyword evidence="2" id="KW-1185">Reference proteome</keyword>